<evidence type="ECO:0000313" key="23">
    <source>
        <dbReference type="EMBL" id="PIQ89811.1"/>
    </source>
</evidence>
<keyword evidence="12 20" id="KW-0133">Cell shape</keyword>
<feature type="binding site" evidence="20">
    <location>
        <begin position="13"/>
        <end position="16"/>
    </location>
    <ligand>
        <name>UDP-N-acetyl-alpha-D-glucosamine</name>
        <dbReference type="ChEBI" id="CHEBI:57705"/>
    </ligand>
</feature>
<feature type="binding site" evidence="20">
    <location>
        <position position="356"/>
    </location>
    <ligand>
        <name>acetyl-CoA</name>
        <dbReference type="ChEBI" id="CHEBI:57288"/>
    </ligand>
</feature>
<evidence type="ECO:0000256" key="4">
    <source>
        <dbReference type="ARBA" id="ARBA00007707"/>
    </source>
</evidence>
<dbReference type="InterPro" id="IPR029044">
    <property type="entry name" value="Nucleotide-diphossugar_trans"/>
</dbReference>
<dbReference type="UniPathway" id="UPA00973"/>
<keyword evidence="11 20" id="KW-0460">Magnesium</keyword>
<dbReference type="GO" id="GO:0016020">
    <property type="term" value="C:membrane"/>
    <property type="evidence" value="ECO:0007669"/>
    <property type="project" value="GOC"/>
</dbReference>
<dbReference type="GO" id="GO:0009252">
    <property type="term" value="P:peptidoglycan biosynthetic process"/>
    <property type="evidence" value="ECO:0007669"/>
    <property type="project" value="UniProtKB-UniRule"/>
</dbReference>
<keyword evidence="14 20" id="KW-0511">Multifunctional enzyme</keyword>
<dbReference type="GO" id="GO:0000287">
    <property type="term" value="F:magnesium ion binding"/>
    <property type="evidence" value="ECO:0007669"/>
    <property type="project" value="UniProtKB-UniRule"/>
</dbReference>
<feature type="domain" description="Nucleotidyl transferase" evidence="21">
    <location>
        <begin position="11"/>
        <end position="226"/>
    </location>
</feature>
<dbReference type="SUPFAM" id="SSF51161">
    <property type="entry name" value="Trimeric LpxA-like enzymes"/>
    <property type="match status" value="1"/>
</dbReference>
<evidence type="ECO:0000313" key="24">
    <source>
        <dbReference type="Proteomes" id="UP000229641"/>
    </source>
</evidence>
<feature type="binding site" evidence="20">
    <location>
        <position position="237"/>
    </location>
    <ligand>
        <name>Mg(2+)</name>
        <dbReference type="ChEBI" id="CHEBI:18420"/>
    </ligand>
</feature>
<feature type="binding site" evidence="20">
    <location>
        <begin position="110"/>
        <end position="112"/>
    </location>
    <ligand>
        <name>UDP-N-acetyl-alpha-D-glucosamine</name>
        <dbReference type="ChEBI" id="CHEBI:57705"/>
    </ligand>
</feature>
<dbReference type="SUPFAM" id="SSF53448">
    <property type="entry name" value="Nucleotide-diphospho-sugar transferases"/>
    <property type="match status" value="1"/>
</dbReference>
<accession>A0A2H0LZI9</accession>
<feature type="region of interest" description="Pyrophosphorylase" evidence="20">
    <location>
        <begin position="1"/>
        <end position="239"/>
    </location>
</feature>
<evidence type="ECO:0000256" key="18">
    <source>
        <dbReference type="ARBA" id="ARBA00048493"/>
    </source>
</evidence>
<evidence type="ECO:0000256" key="9">
    <source>
        <dbReference type="ARBA" id="ARBA00022723"/>
    </source>
</evidence>
<evidence type="ECO:0000256" key="7">
    <source>
        <dbReference type="ARBA" id="ARBA00022679"/>
    </source>
</evidence>
<dbReference type="Pfam" id="PF25087">
    <property type="entry name" value="GMPPB_C"/>
    <property type="match status" value="1"/>
</dbReference>
<dbReference type="Gene3D" id="2.160.10.10">
    <property type="entry name" value="Hexapeptide repeat proteins"/>
    <property type="match status" value="1"/>
</dbReference>
<feature type="binding site" evidence="20">
    <location>
        <position position="149"/>
    </location>
    <ligand>
        <name>UDP-N-acetyl-alpha-D-glucosamine</name>
        <dbReference type="ChEBI" id="CHEBI:57705"/>
    </ligand>
</feature>
<feature type="binding site" evidence="20">
    <location>
        <position position="112"/>
    </location>
    <ligand>
        <name>Mg(2+)</name>
        <dbReference type="ChEBI" id="CHEBI:18420"/>
    </ligand>
</feature>
<dbReference type="Gene3D" id="3.90.550.10">
    <property type="entry name" value="Spore Coat Polysaccharide Biosynthesis Protein SpsA, Chain A"/>
    <property type="match status" value="1"/>
</dbReference>
<evidence type="ECO:0000256" key="2">
    <source>
        <dbReference type="ARBA" id="ARBA00005166"/>
    </source>
</evidence>
<dbReference type="EMBL" id="PCWA01000015">
    <property type="protein sequence ID" value="PIQ89811.1"/>
    <property type="molecule type" value="Genomic_DNA"/>
</dbReference>
<dbReference type="EC" id="2.3.1.157" evidence="20"/>
<dbReference type="InterPro" id="IPR005835">
    <property type="entry name" value="NTP_transferase_dom"/>
</dbReference>
<dbReference type="Pfam" id="PF00132">
    <property type="entry name" value="Hexapep"/>
    <property type="match status" value="1"/>
</dbReference>
<dbReference type="UniPathway" id="UPA00113">
    <property type="reaction ID" value="UER00532"/>
</dbReference>
<feature type="binding site" evidence="20">
    <location>
        <position position="27"/>
    </location>
    <ligand>
        <name>UDP-N-acetyl-alpha-D-glucosamine</name>
        <dbReference type="ChEBI" id="CHEBI:57705"/>
    </ligand>
</feature>
<evidence type="ECO:0000256" key="19">
    <source>
        <dbReference type="ARBA" id="ARBA00049628"/>
    </source>
</evidence>
<feature type="binding site" evidence="20">
    <location>
        <position position="164"/>
    </location>
    <ligand>
        <name>UDP-N-acetyl-alpha-D-glucosamine</name>
        <dbReference type="ChEBI" id="CHEBI:57705"/>
    </ligand>
</feature>
<comment type="subcellular location">
    <subcellularLocation>
        <location evidence="1 20">Cytoplasm</location>
    </subcellularLocation>
</comment>
<dbReference type="InterPro" id="IPR001451">
    <property type="entry name" value="Hexapep"/>
</dbReference>
<comment type="similarity">
    <text evidence="4 20">In the C-terminal section; belongs to the transferase hexapeptide repeat family.</text>
</comment>
<comment type="subunit">
    <text evidence="20">Homotrimer.</text>
</comment>
<comment type="pathway">
    <text evidence="2 20">Nucleotide-sugar biosynthesis; UDP-N-acetyl-alpha-D-glucosamine biosynthesis; N-acetyl-alpha-D-glucosamine 1-phosphate from alpha-D-glucosamine 6-phosphate (route II): step 2/2.</text>
</comment>
<feature type="binding site" evidence="20">
    <location>
        <position position="309"/>
    </location>
    <ligand>
        <name>UDP-N-acetyl-alpha-D-glucosamine</name>
        <dbReference type="ChEBI" id="CHEBI:57705"/>
    </ligand>
</feature>
<proteinExistence type="inferred from homology"/>
<evidence type="ECO:0000256" key="10">
    <source>
        <dbReference type="ARBA" id="ARBA00022737"/>
    </source>
</evidence>
<dbReference type="GO" id="GO:0071555">
    <property type="term" value="P:cell wall organization"/>
    <property type="evidence" value="ECO:0007669"/>
    <property type="project" value="UniProtKB-KW"/>
</dbReference>
<keyword evidence="6 20" id="KW-0963">Cytoplasm</keyword>
<keyword evidence="16 20" id="KW-0961">Cell wall biogenesis/degradation</keyword>
<comment type="cofactor">
    <cofactor evidence="20">
        <name>Mg(2+)</name>
        <dbReference type="ChEBI" id="CHEBI:18420"/>
    </cofactor>
    <text evidence="20">Binds 1 Mg(2+) ion per subunit.</text>
</comment>
<dbReference type="GO" id="GO:0005737">
    <property type="term" value="C:cytoplasm"/>
    <property type="evidence" value="ECO:0007669"/>
    <property type="project" value="UniProtKB-SubCell"/>
</dbReference>
<sequence length="425" mass="45942">MFNKKNNLAVLILAAGKGTRMKSRVTKVLHELRGAPLLSYPIGLAVSLGAKEIIVVAGKNKKAIINFVSSRYEQKNIKVIEQRKLLGTADAVSSSMVRLGRGISDLLVLYGDQPLLSLKTALSLLAAHYRNRSVCTLLTAKIEDAAGYGRIIRNPEGNIIKICEDADLSFQDAGINEVNAGSCIFKKDELAKALKLIRPDNKKKEYYLTEAIGLLAEAGKNISSVYPKEQYEVLGINSRYDLMNLENILNKEAIKRLLDKGVTILSPETTFIDYNVKIGRDTLIKPFVYIGGNVSIGKNCVVGPFCHIRGGSKINDNSVVGSFAEVNRSFIGKNCRIKHFSYLGDARLGRDVNIGAGTVTANFDGKNKNITKIGDKAFIGSDSILIAPVKVGKSSVTGAGSVITKGKDIPDKAIALGVPAKIYAK</sequence>
<name>A0A2H0LZI9_9BACT</name>
<dbReference type="GO" id="GO:0008360">
    <property type="term" value="P:regulation of cell shape"/>
    <property type="evidence" value="ECO:0007669"/>
    <property type="project" value="UniProtKB-KW"/>
</dbReference>
<dbReference type="GO" id="GO:0000902">
    <property type="term" value="P:cell morphogenesis"/>
    <property type="evidence" value="ECO:0007669"/>
    <property type="project" value="UniProtKB-UniRule"/>
</dbReference>
<evidence type="ECO:0000256" key="17">
    <source>
        <dbReference type="ARBA" id="ARBA00048247"/>
    </source>
</evidence>
<dbReference type="PANTHER" id="PTHR43584">
    <property type="entry name" value="NUCLEOTIDYL TRANSFERASE"/>
    <property type="match status" value="1"/>
</dbReference>
<feature type="binding site" evidence="20">
    <location>
        <position position="179"/>
    </location>
    <ligand>
        <name>UDP-N-acetyl-alpha-D-glucosamine</name>
        <dbReference type="ChEBI" id="CHEBI:57705"/>
    </ligand>
</feature>
<dbReference type="GO" id="GO:0006048">
    <property type="term" value="P:UDP-N-acetylglucosamine biosynthetic process"/>
    <property type="evidence" value="ECO:0007669"/>
    <property type="project" value="UniProtKB-UniPathway"/>
</dbReference>
<dbReference type="GO" id="GO:0003977">
    <property type="term" value="F:UDP-N-acetylglucosamine diphosphorylase activity"/>
    <property type="evidence" value="ECO:0007669"/>
    <property type="project" value="UniProtKB-UniRule"/>
</dbReference>
<feature type="binding site" evidence="20">
    <location>
        <position position="399"/>
    </location>
    <ligand>
        <name>acetyl-CoA</name>
        <dbReference type="ChEBI" id="CHEBI:57288"/>
    </ligand>
</feature>
<dbReference type="PANTHER" id="PTHR43584:SF3">
    <property type="entry name" value="BIFUNCTIONAL PROTEIN GLMU"/>
    <property type="match status" value="1"/>
</dbReference>
<comment type="catalytic activity">
    <reaction evidence="17 20">
        <text>alpha-D-glucosamine 1-phosphate + acetyl-CoA = N-acetyl-alpha-D-glucosamine 1-phosphate + CoA + H(+)</text>
        <dbReference type="Rhea" id="RHEA:13725"/>
        <dbReference type="ChEBI" id="CHEBI:15378"/>
        <dbReference type="ChEBI" id="CHEBI:57287"/>
        <dbReference type="ChEBI" id="CHEBI:57288"/>
        <dbReference type="ChEBI" id="CHEBI:57776"/>
        <dbReference type="ChEBI" id="CHEBI:58516"/>
        <dbReference type="EC" id="2.3.1.157"/>
    </reaction>
</comment>
<evidence type="ECO:0000256" key="16">
    <source>
        <dbReference type="ARBA" id="ARBA00023316"/>
    </source>
</evidence>
<gene>
    <name evidence="20 23" type="primary">glmU</name>
    <name evidence="23" type="ORF">COV72_01215</name>
</gene>
<keyword evidence="13 20" id="KW-0573">Peptidoglycan synthesis</keyword>
<evidence type="ECO:0000259" key="22">
    <source>
        <dbReference type="Pfam" id="PF25087"/>
    </source>
</evidence>
<feature type="binding site" evidence="20">
    <location>
        <position position="342"/>
    </location>
    <ligand>
        <name>UDP-N-acetyl-alpha-D-glucosamine</name>
        <dbReference type="ChEBI" id="CHEBI:57705"/>
    </ligand>
</feature>
<comment type="caution">
    <text evidence="23">The sequence shown here is derived from an EMBL/GenBank/DDBJ whole genome shotgun (WGS) entry which is preliminary data.</text>
</comment>
<dbReference type="CDD" id="cd02540">
    <property type="entry name" value="GT2_GlmU_N_bac"/>
    <property type="match status" value="1"/>
</dbReference>
<keyword evidence="8 20" id="KW-0548">Nucleotidyltransferase</keyword>
<evidence type="ECO:0000256" key="15">
    <source>
        <dbReference type="ARBA" id="ARBA00023315"/>
    </source>
</evidence>
<comment type="function">
    <text evidence="19 20">Catalyzes the last two sequential reactions in the de novo biosynthetic pathway for UDP-N-acetylglucosamine (UDP-GlcNAc). The C-terminal domain catalyzes the transfer of acetyl group from acetyl coenzyme A to glucosamine-1-phosphate (GlcN-1-P) to produce N-acetylglucosamine-1-phosphate (GlcNAc-1-P), which is converted into UDP-GlcNAc by the transfer of uridine 5-monophosphate (from uridine 5-triphosphate), a reaction catalyzed by the N-terminal domain.</text>
</comment>
<dbReference type="GO" id="GO:0019134">
    <property type="term" value="F:glucosamine-1-phosphate N-acetyltransferase activity"/>
    <property type="evidence" value="ECO:0007669"/>
    <property type="project" value="UniProtKB-UniRule"/>
</dbReference>
<feature type="binding site" evidence="20">
    <location>
        <position position="353"/>
    </location>
    <ligand>
        <name>UDP-N-acetyl-alpha-D-glucosamine</name>
        <dbReference type="ChEBI" id="CHEBI:57705"/>
    </ligand>
</feature>
<dbReference type="AlphaFoldDB" id="A0A2H0LZI9"/>
<evidence type="ECO:0000256" key="11">
    <source>
        <dbReference type="ARBA" id="ARBA00022842"/>
    </source>
</evidence>
<dbReference type="HAMAP" id="MF_01631">
    <property type="entry name" value="GlmU"/>
    <property type="match status" value="1"/>
</dbReference>
<dbReference type="InterPro" id="IPR056729">
    <property type="entry name" value="GMPPB_C"/>
</dbReference>
<comment type="pathway">
    <text evidence="20">Bacterial outer membrane biogenesis; LPS lipid A biosynthesis.</text>
</comment>
<comment type="caution">
    <text evidence="20">Lacks conserved residue(s) required for the propagation of feature annotation.</text>
</comment>
<comment type="similarity">
    <text evidence="5 20">In the N-terminal section; belongs to the N-acetylglucosamine-1-phosphate uridyltransferase family.</text>
</comment>
<evidence type="ECO:0000256" key="12">
    <source>
        <dbReference type="ARBA" id="ARBA00022960"/>
    </source>
</evidence>
<keyword evidence="7 20" id="KW-0808">Transferase</keyword>
<feature type="binding site" evidence="20">
    <location>
        <begin position="87"/>
        <end position="88"/>
    </location>
    <ligand>
        <name>UDP-N-acetyl-alpha-D-glucosamine</name>
        <dbReference type="ChEBI" id="CHEBI:57705"/>
    </ligand>
</feature>
<protein>
    <recommendedName>
        <fullName evidence="20">Bifunctional protein GlmU</fullName>
    </recommendedName>
    <domain>
        <recommendedName>
            <fullName evidence="20">UDP-N-acetylglucosamine pyrophosphorylase</fullName>
            <ecNumber evidence="20">2.7.7.23</ecNumber>
        </recommendedName>
        <alternativeName>
            <fullName evidence="20">N-acetylglucosamine-1-phosphate uridyltransferase</fullName>
        </alternativeName>
    </domain>
    <domain>
        <recommendedName>
            <fullName evidence="20">Glucosamine-1-phosphate N-acetyltransferase</fullName>
            <ecNumber evidence="20">2.3.1.157</ecNumber>
        </recommendedName>
    </domain>
</protein>
<feature type="region of interest" description="N-acetyltransferase" evidence="20">
    <location>
        <begin position="261"/>
        <end position="425"/>
    </location>
</feature>
<evidence type="ECO:0000256" key="5">
    <source>
        <dbReference type="ARBA" id="ARBA00007947"/>
    </source>
</evidence>
<evidence type="ECO:0000256" key="8">
    <source>
        <dbReference type="ARBA" id="ARBA00022695"/>
    </source>
</evidence>
<comment type="pathway">
    <text evidence="3 20">Nucleotide-sugar biosynthesis; UDP-N-acetyl-alpha-D-glucosamine biosynthesis; UDP-N-acetyl-alpha-D-glucosamine from N-acetyl-alpha-D-glucosamine 1-phosphate: step 1/1.</text>
</comment>
<feature type="binding site" evidence="20">
    <location>
        <position position="82"/>
    </location>
    <ligand>
        <name>UDP-N-acetyl-alpha-D-glucosamine</name>
        <dbReference type="ChEBI" id="CHEBI:57705"/>
    </ligand>
</feature>
<feature type="region of interest" description="Linker" evidence="20">
    <location>
        <begin position="240"/>
        <end position="260"/>
    </location>
</feature>
<evidence type="ECO:0000256" key="13">
    <source>
        <dbReference type="ARBA" id="ARBA00022984"/>
    </source>
</evidence>
<feature type="binding site" evidence="20">
    <location>
        <position position="237"/>
    </location>
    <ligand>
        <name>UDP-N-acetyl-alpha-D-glucosamine</name>
        <dbReference type="ChEBI" id="CHEBI:57705"/>
    </ligand>
</feature>
<dbReference type="InterPro" id="IPR005882">
    <property type="entry name" value="Bifunctional_GlmU"/>
</dbReference>
<dbReference type="InterPro" id="IPR050065">
    <property type="entry name" value="GlmU-like"/>
</dbReference>
<keyword evidence="10 20" id="KW-0677">Repeat</keyword>
<reference evidence="23 24" key="1">
    <citation type="submission" date="2017-09" db="EMBL/GenBank/DDBJ databases">
        <title>Depth-based differentiation of microbial function through sediment-hosted aquifers and enrichment of novel symbionts in the deep terrestrial subsurface.</title>
        <authorList>
            <person name="Probst A.J."/>
            <person name="Ladd B."/>
            <person name="Jarett J.K."/>
            <person name="Geller-Mcgrath D.E."/>
            <person name="Sieber C.M."/>
            <person name="Emerson J.B."/>
            <person name="Anantharaman K."/>
            <person name="Thomas B.C."/>
            <person name="Malmstrom R."/>
            <person name="Stieglmeier M."/>
            <person name="Klingl A."/>
            <person name="Woyke T."/>
            <person name="Ryan C.M."/>
            <person name="Banfield J.F."/>
        </authorList>
    </citation>
    <scope>NUCLEOTIDE SEQUENCE [LARGE SCALE GENOMIC DNA]</scope>
    <source>
        <strain evidence="23">CG11_big_fil_rev_8_21_14_0_20_42_13</strain>
    </source>
</reference>
<keyword evidence="9 20" id="KW-0479">Metal-binding</keyword>
<dbReference type="GO" id="GO:0009245">
    <property type="term" value="P:lipid A biosynthetic process"/>
    <property type="evidence" value="ECO:0007669"/>
    <property type="project" value="UniProtKB-UniRule"/>
</dbReference>
<comment type="catalytic activity">
    <reaction evidence="18 20">
        <text>N-acetyl-alpha-D-glucosamine 1-phosphate + UTP + H(+) = UDP-N-acetyl-alpha-D-glucosamine + diphosphate</text>
        <dbReference type="Rhea" id="RHEA:13509"/>
        <dbReference type="ChEBI" id="CHEBI:15378"/>
        <dbReference type="ChEBI" id="CHEBI:33019"/>
        <dbReference type="ChEBI" id="CHEBI:46398"/>
        <dbReference type="ChEBI" id="CHEBI:57705"/>
        <dbReference type="ChEBI" id="CHEBI:57776"/>
        <dbReference type="EC" id="2.7.7.23"/>
    </reaction>
</comment>
<evidence type="ECO:0000256" key="1">
    <source>
        <dbReference type="ARBA" id="ARBA00004496"/>
    </source>
</evidence>
<feature type="active site" description="Proton acceptor" evidence="20">
    <location>
        <position position="339"/>
    </location>
</feature>
<dbReference type="Pfam" id="PF00483">
    <property type="entry name" value="NTP_transferase"/>
    <property type="match status" value="1"/>
</dbReference>
<evidence type="ECO:0000256" key="20">
    <source>
        <dbReference type="HAMAP-Rule" id="MF_01631"/>
    </source>
</evidence>
<evidence type="ECO:0000256" key="14">
    <source>
        <dbReference type="ARBA" id="ARBA00023268"/>
    </source>
</evidence>
<dbReference type="EC" id="2.7.7.23" evidence="20"/>
<feature type="domain" description="Mannose-1-phosphate guanyltransferase C-terminal" evidence="22">
    <location>
        <begin position="275"/>
        <end position="359"/>
    </location>
</feature>
<dbReference type="InterPro" id="IPR011004">
    <property type="entry name" value="Trimer_LpxA-like_sf"/>
</dbReference>
<evidence type="ECO:0000259" key="21">
    <source>
        <dbReference type="Pfam" id="PF00483"/>
    </source>
</evidence>
<feature type="binding site" evidence="20">
    <location>
        <position position="381"/>
    </location>
    <ligand>
        <name>acetyl-CoA</name>
        <dbReference type="ChEBI" id="CHEBI:57288"/>
    </ligand>
</feature>
<evidence type="ECO:0000256" key="6">
    <source>
        <dbReference type="ARBA" id="ARBA00022490"/>
    </source>
</evidence>
<keyword evidence="15 20" id="KW-0012">Acyltransferase</keyword>
<dbReference type="Proteomes" id="UP000229641">
    <property type="component" value="Unassembled WGS sequence"/>
</dbReference>
<organism evidence="23 24">
    <name type="scientific">Candidatus Ghiorseimicrobium undicola</name>
    <dbReference type="NCBI Taxonomy" id="1974746"/>
    <lineage>
        <taxon>Bacteria</taxon>
        <taxon>Pseudomonadati</taxon>
        <taxon>Candidatus Omnitrophota</taxon>
        <taxon>Candidatus Ghiorseimicrobium</taxon>
    </lineage>
</organism>
<evidence type="ECO:0000256" key="3">
    <source>
        <dbReference type="ARBA" id="ARBA00005208"/>
    </source>
</evidence>